<comment type="caution">
    <text evidence="1">The sequence shown here is derived from an EMBL/GenBank/DDBJ whole genome shotgun (WGS) entry which is preliminary data.</text>
</comment>
<keyword evidence="2" id="KW-1185">Reference proteome</keyword>
<sequence>MNDLVVVISCLQRKMNRNTIGCGLPIDGLTKVAVPCSAFFQYSQNILLTKGNMRFLFDNIEKDGNGSGFVNRTNEYMVMPNFSQGGEVTNESNS</sequence>
<accession>A0AAD3HBX7</accession>
<gene>
    <name evidence="1" type="ORF">CTEN210_14092</name>
</gene>
<evidence type="ECO:0000313" key="1">
    <source>
        <dbReference type="EMBL" id="GFH57616.1"/>
    </source>
</evidence>
<reference evidence="1 2" key="1">
    <citation type="journal article" date="2021" name="Sci. Rep.">
        <title>The genome of the diatom Chaetoceros tenuissimus carries an ancient integrated fragment of an extant virus.</title>
        <authorList>
            <person name="Hongo Y."/>
            <person name="Kimura K."/>
            <person name="Takaki Y."/>
            <person name="Yoshida Y."/>
            <person name="Baba S."/>
            <person name="Kobayashi G."/>
            <person name="Nagasaki K."/>
            <person name="Hano T."/>
            <person name="Tomaru Y."/>
        </authorList>
    </citation>
    <scope>NUCLEOTIDE SEQUENCE [LARGE SCALE GENOMIC DNA]</scope>
    <source>
        <strain evidence="1 2">NIES-3715</strain>
    </source>
</reference>
<organism evidence="1 2">
    <name type="scientific">Chaetoceros tenuissimus</name>
    <dbReference type="NCBI Taxonomy" id="426638"/>
    <lineage>
        <taxon>Eukaryota</taxon>
        <taxon>Sar</taxon>
        <taxon>Stramenopiles</taxon>
        <taxon>Ochrophyta</taxon>
        <taxon>Bacillariophyta</taxon>
        <taxon>Coscinodiscophyceae</taxon>
        <taxon>Chaetocerotophycidae</taxon>
        <taxon>Chaetocerotales</taxon>
        <taxon>Chaetocerotaceae</taxon>
        <taxon>Chaetoceros</taxon>
    </lineage>
</organism>
<proteinExistence type="predicted"/>
<evidence type="ECO:0000313" key="2">
    <source>
        <dbReference type="Proteomes" id="UP001054902"/>
    </source>
</evidence>
<dbReference type="AlphaFoldDB" id="A0AAD3HBX7"/>
<dbReference type="Proteomes" id="UP001054902">
    <property type="component" value="Unassembled WGS sequence"/>
</dbReference>
<dbReference type="EMBL" id="BLLK01000058">
    <property type="protein sequence ID" value="GFH57616.1"/>
    <property type="molecule type" value="Genomic_DNA"/>
</dbReference>
<name>A0AAD3HBX7_9STRA</name>
<protein>
    <submittedName>
        <fullName evidence="1">Uncharacterized protein</fullName>
    </submittedName>
</protein>